<name>A0A1Y1KHL9_PHOPY</name>
<protein>
    <recommendedName>
        <fullName evidence="6">Ribosomal RNA processing protein 1 homolog</fullName>
    </recommendedName>
</protein>
<evidence type="ECO:0000256" key="4">
    <source>
        <dbReference type="ARBA" id="ARBA00023242"/>
    </source>
</evidence>
<dbReference type="PANTHER" id="PTHR13026">
    <property type="entry name" value="NNP-1 PROTEIN NOVEL NUCLEAR PROTEIN 1 NOP52"/>
    <property type="match status" value="1"/>
</dbReference>
<dbReference type="GO" id="GO:0005634">
    <property type="term" value="C:nucleus"/>
    <property type="evidence" value="ECO:0007669"/>
    <property type="project" value="UniProtKB-SubCell"/>
</dbReference>
<dbReference type="InterPro" id="IPR016024">
    <property type="entry name" value="ARM-type_fold"/>
</dbReference>
<evidence type="ECO:0000256" key="1">
    <source>
        <dbReference type="ARBA" id="ARBA00004123"/>
    </source>
</evidence>
<keyword evidence="3" id="KW-0698">rRNA processing</keyword>
<organism evidence="5">
    <name type="scientific">Photinus pyralis</name>
    <name type="common">Common eastern firefly</name>
    <name type="synonym">Lampyris pyralis</name>
    <dbReference type="NCBI Taxonomy" id="7054"/>
    <lineage>
        <taxon>Eukaryota</taxon>
        <taxon>Metazoa</taxon>
        <taxon>Ecdysozoa</taxon>
        <taxon>Arthropoda</taxon>
        <taxon>Hexapoda</taxon>
        <taxon>Insecta</taxon>
        <taxon>Pterygota</taxon>
        <taxon>Neoptera</taxon>
        <taxon>Endopterygota</taxon>
        <taxon>Coleoptera</taxon>
        <taxon>Polyphaga</taxon>
        <taxon>Elateriformia</taxon>
        <taxon>Elateroidea</taxon>
        <taxon>Lampyridae</taxon>
        <taxon>Lampyrinae</taxon>
        <taxon>Photinus</taxon>
    </lineage>
</organism>
<evidence type="ECO:0000313" key="5">
    <source>
        <dbReference type="EMBL" id="JAV60962.1"/>
    </source>
</evidence>
<keyword evidence="4" id="KW-0539">Nucleus</keyword>
<dbReference type="EMBL" id="GEZM01083878">
    <property type="protein sequence ID" value="JAV60962.1"/>
    <property type="molecule type" value="Transcribed_RNA"/>
</dbReference>
<proteinExistence type="inferred from homology"/>
<dbReference type="PANTHER" id="PTHR13026:SF0">
    <property type="entry name" value="RIBOSOMAL RNA PROCESSING 1B"/>
    <property type="match status" value="1"/>
</dbReference>
<dbReference type="AlphaFoldDB" id="A0A1Y1KHL9"/>
<evidence type="ECO:0000256" key="3">
    <source>
        <dbReference type="ARBA" id="ARBA00022552"/>
    </source>
</evidence>
<comment type="similarity">
    <text evidence="2">Belongs to the RRP1 family.</text>
</comment>
<sequence>MANPKKTAENVEKRKLLCSQDLKFVRALAGNEQKIRDRALKNLREWLPQRSMQLPFEQEDLLRIWKGLFTTMWMSDKPLVQEECAESIANLIHHVDADSALLFFKCGLTTMAIEWFGIDQWRLDKFLMLVRRMLRHCFQFLKSTEWNMNEIESFNRVLEDTLLKTSGSSFTGLTMHFTEIFLEELAKVSNGKITQENLLEFLKPFAKHLASLHNVGHIRHLTKCIFDHLMQQSDAGFEYEARFSEWKRQGFPGGSLDAMERMEIDLDDEEEEDDDDEEPEVLDPRAGHVDVVLPQLKFDPSEICELLNQHKLTKQSTKNGRKAIAELCQKFAQLTEGDYPLGIKEVPLPEKKDFFSINKSLDSLSQFERQLRAEKKKLFSSERVQNGDIASDDVISPVKLRSGATINGGIFADKLKRFIKKSEGRIKKRKLLKTRKRAKHDALWAYENAFVRNSGLWEVHRFNSRMYESPLPVKTGSSTKFAESEIVARPAKPKRQTLTAKNEKKVRIALKLNQSQEIHEHVAQLKSSPGIPYDANRLPEKPLLKPNAIKSPINPFYKRKMKF</sequence>
<accession>A0A1Y1KHL9</accession>
<comment type="subcellular location">
    <subcellularLocation>
        <location evidence="1">Nucleus</location>
    </subcellularLocation>
</comment>
<dbReference type="GO" id="GO:0006364">
    <property type="term" value="P:rRNA processing"/>
    <property type="evidence" value="ECO:0007669"/>
    <property type="project" value="UniProtKB-KW"/>
</dbReference>
<evidence type="ECO:0000256" key="2">
    <source>
        <dbReference type="ARBA" id="ARBA00006374"/>
    </source>
</evidence>
<dbReference type="Pfam" id="PF05997">
    <property type="entry name" value="Nop52"/>
    <property type="match status" value="1"/>
</dbReference>
<dbReference type="GO" id="GO:0030688">
    <property type="term" value="C:preribosome, small subunit precursor"/>
    <property type="evidence" value="ECO:0007669"/>
    <property type="project" value="InterPro"/>
</dbReference>
<dbReference type="SUPFAM" id="SSF48371">
    <property type="entry name" value="ARM repeat"/>
    <property type="match status" value="1"/>
</dbReference>
<evidence type="ECO:0008006" key="6">
    <source>
        <dbReference type="Google" id="ProtNLM"/>
    </source>
</evidence>
<dbReference type="InterPro" id="IPR010301">
    <property type="entry name" value="RRP1"/>
</dbReference>
<reference evidence="5" key="1">
    <citation type="journal article" date="2016" name="Sci. Rep.">
        <title>Molecular characterization of firefly nuptial gifts: a multi-omics approach sheds light on postcopulatory sexual selection.</title>
        <authorList>
            <person name="Al-Wathiqui N."/>
            <person name="Fallon T.R."/>
            <person name="South A."/>
            <person name="Weng J.K."/>
            <person name="Lewis S.M."/>
        </authorList>
    </citation>
    <scope>NUCLEOTIDE SEQUENCE</scope>
</reference>